<dbReference type="SUPFAM" id="SSF53756">
    <property type="entry name" value="UDP-Glycosyltransferase/glycogen phosphorylase"/>
    <property type="match status" value="2"/>
</dbReference>
<dbReference type="HOGENOM" id="CLU_635202_0_0_1"/>
<dbReference type="eggNOG" id="KOG1192">
    <property type="taxonomic scope" value="Eukaryota"/>
</dbReference>
<dbReference type="PANTHER" id="PTHR11926">
    <property type="entry name" value="GLUCOSYL/GLUCURONOSYL TRANSFERASES"/>
    <property type="match status" value="1"/>
</dbReference>
<dbReference type="Proteomes" id="UP000006038">
    <property type="component" value="Unassembled WGS sequence"/>
</dbReference>
<dbReference type="STRING" id="4533.J3LE54"/>
<sequence length="432" mass="46477">MSKHARIRGFPSFLRMIDPSDAMLNYVLGETDHMADADAIIYNTFDELEQPALDDLRAALPPTVYTVGPLNLLADSVLPAGGGPLGALGSNLWREDGACLGWLDGRAPPSVVYVNYGSIAVMTKQQLLEFAWGLAGSGYAFLWVVRPDLVVTTGEAAALPPKFLEATGERGLLASWCPQEAVGLFLTHSGWNSTLEPVRRGADAVVALHRGAADQLPVQARGVGRGHGGRRRRAAGGGGGEDTGGNGRGEGGRGEVGATGDVGLLASWCPQEAVGLFLTHSGWNSTLEPVRRGADAVVALHRGAADQLPVQARGVGRGHGETTQHLFKECPITKELWTALSPSIGYTSATDDQVTDGGLLPWWEKAGSQQTKRLSKAVRSLQLLLAWELWSERNRRIFQGEFRDKQQMVAMIQDMIRMWAQCGAKHLMRIDS</sequence>
<dbReference type="Pfam" id="PF00201">
    <property type="entry name" value="UDPGT"/>
    <property type="match status" value="1"/>
</dbReference>
<evidence type="ECO:0000313" key="5">
    <source>
        <dbReference type="Proteomes" id="UP000006038"/>
    </source>
</evidence>
<dbReference type="Gene3D" id="3.40.50.2000">
    <property type="entry name" value="Glycogen Phosphorylase B"/>
    <property type="match status" value="3"/>
</dbReference>
<evidence type="ECO:0008006" key="6">
    <source>
        <dbReference type="Google" id="ProtNLM"/>
    </source>
</evidence>
<protein>
    <recommendedName>
        <fullName evidence="6">Glycosyltransferase</fullName>
    </recommendedName>
</protein>
<keyword evidence="2" id="KW-0808">Transferase</keyword>
<evidence type="ECO:0000256" key="3">
    <source>
        <dbReference type="SAM" id="MobiDB-lite"/>
    </source>
</evidence>
<dbReference type="AlphaFoldDB" id="J3LE54"/>
<dbReference type="PANTHER" id="PTHR11926:SF1552">
    <property type="entry name" value="GLYCOSYLTRANSFERASE"/>
    <property type="match status" value="1"/>
</dbReference>
<feature type="compositionally biased region" description="Gly residues" evidence="3">
    <location>
        <begin position="235"/>
        <end position="255"/>
    </location>
</feature>
<dbReference type="GO" id="GO:0080044">
    <property type="term" value="F:quercetin 7-O-glucosyltransferase activity"/>
    <property type="evidence" value="ECO:0007669"/>
    <property type="project" value="TreeGrafter"/>
</dbReference>
<dbReference type="EnsemblPlants" id="OB02G29210.1">
    <property type="protein sequence ID" value="OB02G29210.1"/>
    <property type="gene ID" value="OB02G29210"/>
</dbReference>
<comment type="similarity">
    <text evidence="1">Belongs to the UDP-glycosyltransferase family.</text>
</comment>
<organism evidence="4">
    <name type="scientific">Oryza brachyantha</name>
    <name type="common">malo sina</name>
    <dbReference type="NCBI Taxonomy" id="4533"/>
    <lineage>
        <taxon>Eukaryota</taxon>
        <taxon>Viridiplantae</taxon>
        <taxon>Streptophyta</taxon>
        <taxon>Embryophyta</taxon>
        <taxon>Tracheophyta</taxon>
        <taxon>Spermatophyta</taxon>
        <taxon>Magnoliopsida</taxon>
        <taxon>Liliopsida</taxon>
        <taxon>Poales</taxon>
        <taxon>Poaceae</taxon>
        <taxon>BOP clade</taxon>
        <taxon>Oryzoideae</taxon>
        <taxon>Oryzeae</taxon>
        <taxon>Oryzinae</taxon>
        <taxon>Oryza</taxon>
    </lineage>
</organism>
<reference evidence="4" key="1">
    <citation type="submission" date="2013-04" db="UniProtKB">
        <authorList>
            <consortium name="EnsemblPlants"/>
        </authorList>
    </citation>
    <scope>IDENTIFICATION</scope>
</reference>
<dbReference type="Gramene" id="OB02G29210.1">
    <property type="protein sequence ID" value="OB02G29210.1"/>
    <property type="gene ID" value="OB02G29210"/>
</dbReference>
<proteinExistence type="inferred from homology"/>
<dbReference type="InterPro" id="IPR002213">
    <property type="entry name" value="UDP_glucos_trans"/>
</dbReference>
<feature type="region of interest" description="Disordered" evidence="3">
    <location>
        <begin position="220"/>
        <end position="255"/>
    </location>
</feature>
<evidence type="ECO:0000256" key="2">
    <source>
        <dbReference type="ARBA" id="ARBA00022679"/>
    </source>
</evidence>
<name>J3LE54_ORYBR</name>
<dbReference type="GO" id="GO:0080043">
    <property type="term" value="F:quercetin 3-O-glucosyltransferase activity"/>
    <property type="evidence" value="ECO:0007669"/>
    <property type="project" value="TreeGrafter"/>
</dbReference>
<evidence type="ECO:0000256" key="1">
    <source>
        <dbReference type="ARBA" id="ARBA00009995"/>
    </source>
</evidence>
<dbReference type="CDD" id="cd03784">
    <property type="entry name" value="GT1_Gtf-like"/>
    <property type="match status" value="1"/>
</dbReference>
<accession>J3LE54</accession>
<evidence type="ECO:0000313" key="4">
    <source>
        <dbReference type="EnsemblPlants" id="OB02G29210.1"/>
    </source>
</evidence>
<keyword evidence="5" id="KW-1185">Reference proteome</keyword>